<dbReference type="Proteomes" id="UP000322234">
    <property type="component" value="Unassembled WGS sequence"/>
</dbReference>
<evidence type="ECO:0000256" key="3">
    <source>
        <dbReference type="ARBA" id="ARBA00023180"/>
    </source>
</evidence>
<evidence type="ECO:0000256" key="2">
    <source>
        <dbReference type="ARBA" id="ARBA00022729"/>
    </source>
</evidence>
<dbReference type="InterPro" id="IPR042185">
    <property type="entry name" value="Serpin_sf_2"/>
</dbReference>
<dbReference type="SMART" id="SM00093">
    <property type="entry name" value="SERPIN"/>
    <property type="match status" value="1"/>
</dbReference>
<dbReference type="EMBL" id="VBQZ03000180">
    <property type="protein sequence ID" value="MXQ97041.1"/>
    <property type="molecule type" value="Genomic_DNA"/>
</dbReference>
<dbReference type="FunFam" id="2.30.39.10:FF:000003">
    <property type="entry name" value="alpha-1-antitrypsin isoform X1"/>
    <property type="match status" value="1"/>
</dbReference>
<dbReference type="AlphaFoldDB" id="A0A6B0S636"/>
<dbReference type="PANTHER" id="PTHR11461">
    <property type="entry name" value="SERINE PROTEASE INHIBITOR, SERPIN"/>
    <property type="match status" value="1"/>
</dbReference>
<dbReference type="PANTHER" id="PTHR11461:SF194">
    <property type="entry name" value="KALLISTATIN"/>
    <property type="match status" value="1"/>
</dbReference>
<dbReference type="InterPro" id="IPR023796">
    <property type="entry name" value="Serpin_dom"/>
</dbReference>
<evidence type="ECO:0000313" key="7">
    <source>
        <dbReference type="Proteomes" id="UP000322234"/>
    </source>
</evidence>
<dbReference type="Gene3D" id="3.30.497.10">
    <property type="entry name" value="Antithrombin, subunit I, domain 2"/>
    <property type="match status" value="2"/>
</dbReference>
<evidence type="ECO:0000313" key="6">
    <source>
        <dbReference type="EMBL" id="MXQ97041.1"/>
    </source>
</evidence>
<comment type="caution">
    <text evidence="6">The sequence shown here is derived from an EMBL/GenBank/DDBJ whole genome shotgun (WGS) entry which is preliminary data.</text>
</comment>
<protein>
    <recommendedName>
        <fullName evidence="5">Serpin domain-containing protein</fullName>
    </recommendedName>
</protein>
<dbReference type="Pfam" id="PF00079">
    <property type="entry name" value="Serpin"/>
    <property type="match status" value="1"/>
</dbReference>
<evidence type="ECO:0000259" key="5">
    <source>
        <dbReference type="SMART" id="SM00093"/>
    </source>
</evidence>
<dbReference type="InterPro" id="IPR036186">
    <property type="entry name" value="Serpin_sf"/>
</dbReference>
<feature type="domain" description="Serpin" evidence="5">
    <location>
        <begin position="2"/>
        <end position="211"/>
    </location>
</feature>
<keyword evidence="7" id="KW-1185">Reference proteome</keyword>
<dbReference type="Gene3D" id="2.30.39.10">
    <property type="entry name" value="Alpha-1-antitrypsin, domain 1"/>
    <property type="match status" value="1"/>
</dbReference>
<sequence length="211" mass="24402">MLSLEVSLHSRTQILEGLGFNLTQISEFDSHQGFQNLLHTLYLPGNRLEICVGNVLFLSPEQLLLLRILKDSATFSLWEKPFIPSLTAPHNFYVDEDTTVKVPMMPQDTQHHWYLHDRYLPCLVLWTDCQGNTTTLFILPNQGKMEQVEEVLTPKMPTRWSNWLRKSHFYGKLKLYLPKFSISGAYRLDQILPKLGITDPFLQRADLSGIT</sequence>
<gene>
    <name evidence="6" type="ORF">E5288_WYG015037</name>
</gene>
<organism evidence="6 7">
    <name type="scientific">Bos mutus</name>
    <name type="common">wild yak</name>
    <dbReference type="NCBI Taxonomy" id="72004"/>
    <lineage>
        <taxon>Eukaryota</taxon>
        <taxon>Metazoa</taxon>
        <taxon>Chordata</taxon>
        <taxon>Craniata</taxon>
        <taxon>Vertebrata</taxon>
        <taxon>Euteleostomi</taxon>
        <taxon>Mammalia</taxon>
        <taxon>Eutheria</taxon>
        <taxon>Laurasiatheria</taxon>
        <taxon>Artiodactyla</taxon>
        <taxon>Ruminantia</taxon>
        <taxon>Pecora</taxon>
        <taxon>Bovidae</taxon>
        <taxon>Bovinae</taxon>
        <taxon>Bos</taxon>
    </lineage>
</organism>
<evidence type="ECO:0000256" key="1">
    <source>
        <dbReference type="ARBA" id="ARBA00009500"/>
    </source>
</evidence>
<reference evidence="6" key="1">
    <citation type="submission" date="2019-10" db="EMBL/GenBank/DDBJ databases">
        <title>The sequence and de novo assembly of the wild yak genome.</title>
        <authorList>
            <person name="Liu Y."/>
        </authorList>
    </citation>
    <scope>NUCLEOTIDE SEQUENCE [LARGE SCALE GENOMIC DNA]</scope>
    <source>
        <strain evidence="6">WY2019</strain>
    </source>
</reference>
<keyword evidence="2" id="KW-0732">Signal</keyword>
<evidence type="ECO:0000256" key="4">
    <source>
        <dbReference type="RuleBase" id="RU000411"/>
    </source>
</evidence>
<keyword evidence="3" id="KW-0325">Glycoprotein</keyword>
<accession>A0A6B0S636</accession>
<dbReference type="SUPFAM" id="SSF56574">
    <property type="entry name" value="Serpins"/>
    <property type="match status" value="1"/>
</dbReference>
<proteinExistence type="inferred from homology"/>
<dbReference type="GO" id="GO:0005615">
    <property type="term" value="C:extracellular space"/>
    <property type="evidence" value="ECO:0007669"/>
    <property type="project" value="InterPro"/>
</dbReference>
<dbReference type="GO" id="GO:0004867">
    <property type="term" value="F:serine-type endopeptidase inhibitor activity"/>
    <property type="evidence" value="ECO:0007669"/>
    <property type="project" value="InterPro"/>
</dbReference>
<dbReference type="InterPro" id="IPR042178">
    <property type="entry name" value="Serpin_sf_1"/>
</dbReference>
<dbReference type="InterPro" id="IPR000215">
    <property type="entry name" value="Serpin_fam"/>
</dbReference>
<name>A0A6B0S636_9CETA</name>
<comment type="similarity">
    <text evidence="1 4">Belongs to the serpin family.</text>
</comment>